<dbReference type="InterPro" id="IPR036291">
    <property type="entry name" value="NAD(P)-bd_dom_sf"/>
</dbReference>
<dbReference type="EMBL" id="AZFE01000030">
    <property type="protein sequence ID" value="KRL56016.1"/>
    <property type="molecule type" value="Genomic_DNA"/>
</dbReference>
<comment type="caution">
    <text evidence="2">The sequence shown here is derived from an EMBL/GenBank/DDBJ whole genome shotgun (WGS) entry which is preliminary data.</text>
</comment>
<dbReference type="OrthoDB" id="9803892at2"/>
<organism evidence="2 3">
    <name type="scientific">Paucilactobacillus oligofermentans DSM 15707 = LMG 22743</name>
    <dbReference type="NCBI Taxonomy" id="1423778"/>
    <lineage>
        <taxon>Bacteria</taxon>
        <taxon>Bacillati</taxon>
        <taxon>Bacillota</taxon>
        <taxon>Bacilli</taxon>
        <taxon>Lactobacillales</taxon>
        <taxon>Lactobacillaceae</taxon>
        <taxon>Paucilactobacillus</taxon>
    </lineage>
</organism>
<dbReference type="Pfam" id="PF13460">
    <property type="entry name" value="NAD_binding_10"/>
    <property type="match status" value="1"/>
</dbReference>
<evidence type="ECO:0000313" key="3">
    <source>
        <dbReference type="Proteomes" id="UP000051697"/>
    </source>
</evidence>
<dbReference type="PATRIC" id="fig|1423778.4.peg.629"/>
<dbReference type="KEGG" id="lol:LACOL_0694"/>
<gene>
    <name evidence="2" type="ORF">FC70_GL000602</name>
</gene>
<accession>A0A0R1RG74</accession>
<feature type="domain" description="NAD(P)-binding" evidence="1">
    <location>
        <begin position="7"/>
        <end position="189"/>
    </location>
</feature>
<dbReference type="SUPFAM" id="SSF51735">
    <property type="entry name" value="NAD(P)-binding Rossmann-fold domains"/>
    <property type="match status" value="1"/>
</dbReference>
<dbReference type="STRING" id="1423778.FC70_GL000602"/>
<reference evidence="2 3" key="1">
    <citation type="journal article" date="2015" name="Genome Announc.">
        <title>Expanding the biotechnology potential of lactobacilli through comparative genomics of 213 strains and associated genera.</title>
        <authorList>
            <person name="Sun Z."/>
            <person name="Harris H.M."/>
            <person name="McCann A."/>
            <person name="Guo C."/>
            <person name="Argimon S."/>
            <person name="Zhang W."/>
            <person name="Yang X."/>
            <person name="Jeffery I.B."/>
            <person name="Cooney J.C."/>
            <person name="Kagawa T.F."/>
            <person name="Liu W."/>
            <person name="Song Y."/>
            <person name="Salvetti E."/>
            <person name="Wrobel A."/>
            <person name="Rasinkangas P."/>
            <person name="Parkhill J."/>
            <person name="Rea M.C."/>
            <person name="O'Sullivan O."/>
            <person name="Ritari J."/>
            <person name="Douillard F.P."/>
            <person name="Paul Ross R."/>
            <person name="Yang R."/>
            <person name="Briner A.E."/>
            <person name="Felis G.E."/>
            <person name="de Vos W.M."/>
            <person name="Barrangou R."/>
            <person name="Klaenhammer T.R."/>
            <person name="Caufield P.W."/>
            <person name="Cui Y."/>
            <person name="Zhang H."/>
            <person name="O'Toole P.W."/>
        </authorList>
    </citation>
    <scope>NUCLEOTIDE SEQUENCE [LARGE SCALE GENOMIC DNA]</scope>
    <source>
        <strain evidence="2 3">DSM 15707</strain>
    </source>
</reference>
<dbReference type="RefSeq" id="WP_057889574.1">
    <property type="nucleotide sequence ID" value="NZ_AZFE01000030.1"/>
</dbReference>
<protein>
    <submittedName>
        <fullName evidence="2">NAD-dependent epimerase dehydratase</fullName>
    </submittedName>
</protein>
<sequence>MKVLILGAAGQIARMVEANLLDQTDAELVLYGRNVSTRLVSLKSERVSLIDGDYSELDKLKLALTDVDFVYLNTVPRDVKFMTELVKLIEANSQARFISANIPDLYQEVSGPFTKWYRQMTGDKIWEGPRRQAADVIEASQIDYIILRITWLYNQPGNTKLHVSKKGEPLVESQVARQAVAQFVTDIVTGKADYHRANLGLGEPDTAWEKPSFY</sequence>
<name>A0A0R1RG74_9LACO</name>
<dbReference type="AlphaFoldDB" id="A0A0R1RG74"/>
<dbReference type="Gene3D" id="3.40.50.720">
    <property type="entry name" value="NAD(P)-binding Rossmann-like Domain"/>
    <property type="match status" value="1"/>
</dbReference>
<dbReference type="Proteomes" id="UP000051697">
    <property type="component" value="Unassembled WGS sequence"/>
</dbReference>
<keyword evidence="3" id="KW-1185">Reference proteome</keyword>
<evidence type="ECO:0000259" key="1">
    <source>
        <dbReference type="Pfam" id="PF13460"/>
    </source>
</evidence>
<dbReference type="InterPro" id="IPR016040">
    <property type="entry name" value="NAD(P)-bd_dom"/>
</dbReference>
<proteinExistence type="predicted"/>
<evidence type="ECO:0000313" key="2">
    <source>
        <dbReference type="EMBL" id="KRL56016.1"/>
    </source>
</evidence>